<keyword evidence="3 7" id="KW-0812">Transmembrane</keyword>
<feature type="transmembrane region" description="Helical" evidence="7">
    <location>
        <begin position="807"/>
        <end position="826"/>
    </location>
</feature>
<organism evidence="10 11">
    <name type="scientific">Aminipila butyrica</name>
    <dbReference type="NCBI Taxonomy" id="433296"/>
    <lineage>
        <taxon>Bacteria</taxon>
        <taxon>Bacillati</taxon>
        <taxon>Bacillota</taxon>
        <taxon>Clostridia</taxon>
        <taxon>Peptostreptococcales</taxon>
        <taxon>Anaerovoracaceae</taxon>
        <taxon>Aminipila</taxon>
    </lineage>
</organism>
<protein>
    <submittedName>
        <fullName evidence="10">ABC transporter permease</fullName>
    </submittedName>
</protein>
<feature type="transmembrane region" description="Helical" evidence="7">
    <location>
        <begin position="268"/>
        <end position="289"/>
    </location>
</feature>
<dbReference type="GO" id="GO:0022857">
    <property type="term" value="F:transmembrane transporter activity"/>
    <property type="evidence" value="ECO:0007669"/>
    <property type="project" value="TreeGrafter"/>
</dbReference>
<evidence type="ECO:0000256" key="1">
    <source>
        <dbReference type="ARBA" id="ARBA00004651"/>
    </source>
</evidence>
<feature type="domain" description="ABC3 transporter permease C-terminal" evidence="8">
    <location>
        <begin position="715"/>
        <end position="835"/>
    </location>
</feature>
<dbReference type="InterPro" id="IPR003838">
    <property type="entry name" value="ABC3_permease_C"/>
</dbReference>
<dbReference type="PANTHER" id="PTHR30572:SF4">
    <property type="entry name" value="ABC TRANSPORTER PERMEASE YTRF"/>
    <property type="match status" value="1"/>
</dbReference>
<dbReference type="KEGG" id="abut:Ami103574_05045"/>
<dbReference type="InterPro" id="IPR050250">
    <property type="entry name" value="Macrolide_Exporter_MacB"/>
</dbReference>
<evidence type="ECO:0000256" key="2">
    <source>
        <dbReference type="ARBA" id="ARBA00022475"/>
    </source>
</evidence>
<keyword evidence="5 7" id="KW-0472">Membrane</keyword>
<keyword evidence="4 7" id="KW-1133">Transmembrane helix</keyword>
<evidence type="ECO:0000259" key="8">
    <source>
        <dbReference type="Pfam" id="PF02687"/>
    </source>
</evidence>
<name>A0A858BUH3_9FIRM</name>
<dbReference type="GO" id="GO:0005886">
    <property type="term" value="C:plasma membrane"/>
    <property type="evidence" value="ECO:0007669"/>
    <property type="project" value="UniProtKB-SubCell"/>
</dbReference>
<dbReference type="RefSeq" id="WP_163065588.1">
    <property type="nucleotide sequence ID" value="NZ_CP048649.1"/>
</dbReference>
<accession>A0A858BUH3</accession>
<evidence type="ECO:0000256" key="6">
    <source>
        <dbReference type="ARBA" id="ARBA00038076"/>
    </source>
</evidence>
<evidence type="ECO:0000256" key="4">
    <source>
        <dbReference type="ARBA" id="ARBA00022989"/>
    </source>
</evidence>
<sequence>MNIFNKVALQGLKKNRTRTFVTIIGVVLSAAMITAVATFGTSLLTYLLNGSLAKYGDWHVEFTDADSTFVQEQVNNDEVSTTAVFENIGYAMLNGAKSLEKPYLFISGFHDETFDTLPITLISGRLPENSSEILVPSHIAVKAGVKISVGDTLTLAIGNREADGKMLTQHESYRGGKETLVPVTMKTYTVVGLCDRPGFEEQSAPGYTLITQADTADQSNRFSLFVTLKNPYKVQTYASTMTGTDTYVLNDNVLRFMGISDNKLFNTLLYSVGSILITIIMVGAIFLIYNSFNISLNERTHQFGLLMSVGATARQLRNSVLFEGLCIGAIGIPIGLLVGIGSIKLILPIVANNFSTIINSTVPLNLSISVPALVVAAAVSLVTILISAYIPARKAASTPVMECIRQTNEIKIESKVVKTSKLAQRIYGLEGLLALKNFRRNRKRYRSVVLSLTLSVVLFVSGSAFGTTLKQLTKEYTVDIDGDVSLYTQAMQKDELFQLYDKLKAADSIYKSTYQANLTYPCSTRDFPSDFVSTYRASMGDESTEKTLTLPLDVQFIEDDIYYSFIRSLDLPTAEYTGQNAKVLIVGVNTIEHTTYFTNQSMDFTLTSASGEQTKTIRATFADSYPLDLLPRDSTPTYYFVVVAPWEMKAQFDTLGMTEKFGLTFWSENPAQAMTQLQSIIEESDIASDYTLLNLSSSVDLFRSLTFVVDVFTYVFVIMLSLIAVANVFNTISTNIKLRRRELAMLRSVGMSDHDFNKMMLFECAFYGMRTLLFGIPIAGILSWLIYKVAMLAENLKNFSFSFPWGSMAISALGVFLVVFITMLYATNKIRKENIIDALRDDMT</sequence>
<evidence type="ECO:0000256" key="3">
    <source>
        <dbReference type="ARBA" id="ARBA00022692"/>
    </source>
</evidence>
<evidence type="ECO:0000256" key="7">
    <source>
        <dbReference type="SAM" id="Phobius"/>
    </source>
</evidence>
<evidence type="ECO:0000313" key="11">
    <source>
        <dbReference type="Proteomes" id="UP000466848"/>
    </source>
</evidence>
<gene>
    <name evidence="10" type="ORF">Ami103574_05045</name>
</gene>
<feature type="transmembrane region" description="Helical" evidence="7">
    <location>
        <begin position="767"/>
        <end position="787"/>
    </location>
</feature>
<evidence type="ECO:0000313" key="10">
    <source>
        <dbReference type="EMBL" id="QIB68725.1"/>
    </source>
</evidence>
<evidence type="ECO:0000259" key="9">
    <source>
        <dbReference type="Pfam" id="PF12704"/>
    </source>
</evidence>
<dbReference type="PANTHER" id="PTHR30572">
    <property type="entry name" value="MEMBRANE COMPONENT OF TRANSPORTER-RELATED"/>
    <property type="match status" value="1"/>
</dbReference>
<dbReference type="InterPro" id="IPR025857">
    <property type="entry name" value="MacB_PCD"/>
</dbReference>
<comment type="similarity">
    <text evidence="6">Belongs to the ABC-4 integral membrane protein family.</text>
</comment>
<keyword evidence="2" id="KW-1003">Cell membrane</keyword>
<proteinExistence type="inferred from homology"/>
<feature type="transmembrane region" description="Helical" evidence="7">
    <location>
        <begin position="445"/>
        <end position="465"/>
    </location>
</feature>
<evidence type="ECO:0000256" key="5">
    <source>
        <dbReference type="ARBA" id="ARBA00023136"/>
    </source>
</evidence>
<dbReference type="Pfam" id="PF02687">
    <property type="entry name" value="FtsX"/>
    <property type="match status" value="2"/>
</dbReference>
<feature type="domain" description="ABC3 transporter permease C-terminal" evidence="8">
    <location>
        <begin position="275"/>
        <end position="399"/>
    </location>
</feature>
<dbReference type="Proteomes" id="UP000466848">
    <property type="component" value="Chromosome"/>
</dbReference>
<dbReference type="AlphaFoldDB" id="A0A858BUH3"/>
<comment type="subcellular location">
    <subcellularLocation>
        <location evidence="1">Cell membrane</location>
        <topology evidence="1">Multi-pass membrane protein</topology>
    </subcellularLocation>
</comment>
<dbReference type="Pfam" id="PF12704">
    <property type="entry name" value="MacB_PCD"/>
    <property type="match status" value="1"/>
</dbReference>
<feature type="transmembrane region" description="Helical" evidence="7">
    <location>
        <begin position="711"/>
        <end position="732"/>
    </location>
</feature>
<feature type="transmembrane region" description="Helical" evidence="7">
    <location>
        <begin position="324"/>
        <end position="350"/>
    </location>
</feature>
<dbReference type="EMBL" id="CP048649">
    <property type="protein sequence ID" value="QIB68725.1"/>
    <property type="molecule type" value="Genomic_DNA"/>
</dbReference>
<feature type="domain" description="MacB-like periplasmic core" evidence="9">
    <location>
        <begin position="19"/>
        <end position="237"/>
    </location>
</feature>
<keyword evidence="11" id="KW-1185">Reference proteome</keyword>
<feature type="transmembrane region" description="Helical" evidence="7">
    <location>
        <begin position="370"/>
        <end position="392"/>
    </location>
</feature>
<feature type="transmembrane region" description="Helical" evidence="7">
    <location>
        <begin position="20"/>
        <end position="48"/>
    </location>
</feature>
<reference evidence="10 11" key="1">
    <citation type="submission" date="2020-02" db="EMBL/GenBank/DDBJ databases">
        <authorList>
            <person name="Kim Y.B."/>
            <person name="Roh S.W."/>
        </authorList>
    </citation>
    <scope>NUCLEOTIDE SEQUENCE [LARGE SCALE GENOMIC DNA]</scope>
    <source>
        <strain evidence="10 11">DSM 103574</strain>
    </source>
</reference>